<dbReference type="EC" id="2.7.13.3" evidence="2"/>
<dbReference type="OrthoDB" id="5241729at2"/>
<dbReference type="InterPro" id="IPR050482">
    <property type="entry name" value="Sensor_HK_TwoCompSys"/>
</dbReference>
<keyword evidence="8" id="KW-0902">Two-component regulatory system</keyword>
<evidence type="ECO:0000256" key="6">
    <source>
        <dbReference type="ARBA" id="ARBA00022777"/>
    </source>
</evidence>
<evidence type="ECO:0000256" key="3">
    <source>
        <dbReference type="ARBA" id="ARBA00022553"/>
    </source>
</evidence>
<dbReference type="Pfam" id="PF13426">
    <property type="entry name" value="PAS_9"/>
    <property type="match status" value="1"/>
</dbReference>
<dbReference type="RefSeq" id="WP_107566638.1">
    <property type="nucleotide sequence ID" value="NZ_PYYB01000001.1"/>
</dbReference>
<evidence type="ECO:0000256" key="1">
    <source>
        <dbReference type="ARBA" id="ARBA00000085"/>
    </source>
</evidence>
<keyword evidence="6 11" id="KW-0418">Kinase</keyword>
<evidence type="ECO:0000256" key="4">
    <source>
        <dbReference type="ARBA" id="ARBA00022679"/>
    </source>
</evidence>
<protein>
    <recommendedName>
        <fullName evidence="2">histidine kinase</fullName>
        <ecNumber evidence="2">2.7.13.3</ecNumber>
    </recommendedName>
</protein>
<keyword evidence="5" id="KW-0547">Nucleotide-binding</keyword>
<dbReference type="InterPro" id="IPR035965">
    <property type="entry name" value="PAS-like_dom_sf"/>
</dbReference>
<dbReference type="SMART" id="SM00387">
    <property type="entry name" value="HATPase_c"/>
    <property type="match status" value="1"/>
</dbReference>
<dbReference type="Gene3D" id="3.30.565.10">
    <property type="entry name" value="Histidine kinase-like ATPase, C-terminal domain"/>
    <property type="match status" value="1"/>
</dbReference>
<dbReference type="InterPro" id="IPR000014">
    <property type="entry name" value="PAS"/>
</dbReference>
<dbReference type="InterPro" id="IPR036890">
    <property type="entry name" value="HATPase_C_sf"/>
</dbReference>
<dbReference type="PANTHER" id="PTHR24421:SF10">
    <property type="entry name" value="NITRATE_NITRITE SENSOR PROTEIN NARQ"/>
    <property type="match status" value="1"/>
</dbReference>
<evidence type="ECO:0000256" key="7">
    <source>
        <dbReference type="ARBA" id="ARBA00022840"/>
    </source>
</evidence>
<dbReference type="InterPro" id="IPR003594">
    <property type="entry name" value="HATPase_dom"/>
</dbReference>
<evidence type="ECO:0000313" key="12">
    <source>
        <dbReference type="Proteomes" id="UP000240739"/>
    </source>
</evidence>
<dbReference type="Pfam" id="PF02518">
    <property type="entry name" value="HATPase_c"/>
    <property type="match status" value="1"/>
</dbReference>
<keyword evidence="3" id="KW-0597">Phosphoprotein</keyword>
<dbReference type="Pfam" id="PF07730">
    <property type="entry name" value="HisKA_3"/>
    <property type="match status" value="1"/>
</dbReference>
<dbReference type="Gene3D" id="3.30.450.20">
    <property type="entry name" value="PAS domain"/>
    <property type="match status" value="1"/>
</dbReference>
<dbReference type="AlphaFoldDB" id="A0A2T4UG48"/>
<accession>A0A2T4UG48</accession>
<gene>
    <name evidence="11" type="ORF">C7Y72_00305</name>
</gene>
<dbReference type="GO" id="GO:0046983">
    <property type="term" value="F:protein dimerization activity"/>
    <property type="evidence" value="ECO:0007669"/>
    <property type="project" value="InterPro"/>
</dbReference>
<dbReference type="GO" id="GO:0005524">
    <property type="term" value="F:ATP binding"/>
    <property type="evidence" value="ECO:0007669"/>
    <property type="project" value="UniProtKB-KW"/>
</dbReference>
<keyword evidence="12" id="KW-1185">Reference proteome</keyword>
<dbReference type="PANTHER" id="PTHR24421">
    <property type="entry name" value="NITRATE/NITRITE SENSOR PROTEIN NARX-RELATED"/>
    <property type="match status" value="1"/>
</dbReference>
<dbReference type="NCBIfam" id="TIGR00229">
    <property type="entry name" value="sensory_box"/>
    <property type="match status" value="1"/>
</dbReference>
<feature type="domain" description="PAS" evidence="9">
    <location>
        <begin position="17"/>
        <end position="62"/>
    </location>
</feature>
<proteinExistence type="predicted"/>
<dbReference type="Proteomes" id="UP000240739">
    <property type="component" value="Unassembled WGS sequence"/>
</dbReference>
<keyword evidence="7" id="KW-0067">ATP-binding</keyword>
<evidence type="ECO:0000313" key="11">
    <source>
        <dbReference type="EMBL" id="PTL58200.1"/>
    </source>
</evidence>
<comment type="caution">
    <text evidence="11">The sequence shown here is derived from an EMBL/GenBank/DDBJ whole genome shotgun (WGS) entry which is preliminary data.</text>
</comment>
<dbReference type="InterPro" id="IPR011712">
    <property type="entry name" value="Sig_transdc_His_kin_sub3_dim/P"/>
</dbReference>
<evidence type="ECO:0000259" key="10">
    <source>
        <dbReference type="PROSITE" id="PS50113"/>
    </source>
</evidence>
<evidence type="ECO:0000256" key="8">
    <source>
        <dbReference type="ARBA" id="ARBA00023012"/>
    </source>
</evidence>
<dbReference type="GO" id="GO:0016020">
    <property type="term" value="C:membrane"/>
    <property type="evidence" value="ECO:0007669"/>
    <property type="project" value="InterPro"/>
</dbReference>
<feature type="domain" description="PAC" evidence="10">
    <location>
        <begin position="90"/>
        <end position="146"/>
    </location>
</feature>
<dbReference type="PROSITE" id="PS50112">
    <property type="entry name" value="PAS"/>
    <property type="match status" value="1"/>
</dbReference>
<dbReference type="EMBL" id="PYYB01000001">
    <property type="protein sequence ID" value="PTL58200.1"/>
    <property type="molecule type" value="Genomic_DNA"/>
</dbReference>
<evidence type="ECO:0000256" key="2">
    <source>
        <dbReference type="ARBA" id="ARBA00012438"/>
    </source>
</evidence>
<dbReference type="SUPFAM" id="SSF55874">
    <property type="entry name" value="ATPase domain of HSP90 chaperone/DNA topoisomerase II/histidine kinase"/>
    <property type="match status" value="1"/>
</dbReference>
<organism evidence="11 12">
    <name type="scientific">Paraconexibacter algicola</name>
    <dbReference type="NCBI Taxonomy" id="2133960"/>
    <lineage>
        <taxon>Bacteria</taxon>
        <taxon>Bacillati</taxon>
        <taxon>Actinomycetota</taxon>
        <taxon>Thermoleophilia</taxon>
        <taxon>Solirubrobacterales</taxon>
        <taxon>Paraconexibacteraceae</taxon>
        <taxon>Paraconexibacter</taxon>
    </lineage>
</organism>
<dbReference type="CDD" id="cd16917">
    <property type="entry name" value="HATPase_UhpB-NarQ-NarX-like"/>
    <property type="match status" value="1"/>
</dbReference>
<dbReference type="InterPro" id="IPR000700">
    <property type="entry name" value="PAS-assoc_C"/>
</dbReference>
<evidence type="ECO:0000256" key="5">
    <source>
        <dbReference type="ARBA" id="ARBA00022741"/>
    </source>
</evidence>
<dbReference type="GO" id="GO:0000155">
    <property type="term" value="F:phosphorelay sensor kinase activity"/>
    <property type="evidence" value="ECO:0007669"/>
    <property type="project" value="InterPro"/>
</dbReference>
<dbReference type="SUPFAM" id="SSF55785">
    <property type="entry name" value="PYP-like sensor domain (PAS domain)"/>
    <property type="match status" value="1"/>
</dbReference>
<reference evidence="11 12" key="1">
    <citation type="submission" date="2018-03" db="EMBL/GenBank/DDBJ databases">
        <title>Aquarubrobacter algicola gen. nov., sp. nov., a novel actinobacterium isolated from shallow eutrophic lake during the end of cyanobacterial harmful algal blooms.</title>
        <authorList>
            <person name="Chun S.J."/>
        </authorList>
    </citation>
    <scope>NUCLEOTIDE SEQUENCE [LARGE SCALE GENOMIC DNA]</scope>
    <source>
        <strain evidence="11 12">Seoho-28</strain>
    </source>
</reference>
<keyword evidence="4" id="KW-0808">Transferase</keyword>
<dbReference type="Gene3D" id="1.20.5.1930">
    <property type="match status" value="1"/>
</dbReference>
<evidence type="ECO:0000259" key="9">
    <source>
        <dbReference type="PROSITE" id="PS50112"/>
    </source>
</evidence>
<dbReference type="PROSITE" id="PS50113">
    <property type="entry name" value="PAC"/>
    <property type="match status" value="1"/>
</dbReference>
<name>A0A2T4UG48_9ACTN</name>
<dbReference type="SMART" id="SM00091">
    <property type="entry name" value="PAS"/>
    <property type="match status" value="1"/>
</dbReference>
<comment type="catalytic activity">
    <reaction evidence="1">
        <text>ATP + protein L-histidine = ADP + protein N-phospho-L-histidine.</text>
        <dbReference type="EC" id="2.7.13.3"/>
    </reaction>
</comment>
<sequence length="357" mass="38560">MTTSSVQRVGERLGLAPRDVLEALLSSVPDAVYVVDPDGRVEFANPAALELLGYEEEELLGRISHPTIHHHRWDGTPFPQEECPMLRPRQTGETVRVDGDCFWRKDGTPFRVAYSSAPLPMSTGRGAVVVFRDVTARIEAEEAARREAVERARAQEIHDSRARILAAADTERRRLGRDLHDGAQQRLVRVLLALKQAEGSCGDPVAGGHLREAIREAEEAIAELRDLVTGVHPAILTTRGLAAAIDSLAARLPLITTVSVTDRRFAPSLEAAAYFVVAEALTNVVKHAGAEEVHVRIDERGDGLCIEVKDDGRGGARAEGGSGLRGLADRAAAFDGTLEIVSEPGQGTRLRVAIPVP</sequence>